<gene>
    <name evidence="1" type="ORF">BEK98_18600</name>
</gene>
<name>A0A233SG19_STRDA</name>
<evidence type="ECO:0000313" key="1">
    <source>
        <dbReference type="EMBL" id="OXY94604.1"/>
    </source>
</evidence>
<protein>
    <submittedName>
        <fullName evidence="1">Uncharacterized protein</fullName>
    </submittedName>
</protein>
<reference evidence="1 2" key="1">
    <citation type="submission" date="2016-07" db="EMBL/GenBank/DDBJ databases">
        <title>Draft genome of Streptomyces diastatochromogenes.</title>
        <authorList>
            <person name="Podduturi R."/>
            <person name="Lukassen M.B."/>
            <person name="Clausen N."/>
            <person name="Nielsen J.L."/>
            <person name="Jorgensen N.O."/>
        </authorList>
    </citation>
    <scope>NUCLEOTIDE SEQUENCE [LARGE SCALE GENOMIC DNA]</scope>
    <source>
        <strain evidence="1 2">DSM 40608</strain>
    </source>
</reference>
<proteinExistence type="predicted"/>
<sequence length="63" mass="7371">MRLEHDIMQIDFEKQIGVSRVEDGQIITEFRERDDESVRSHHSACCKWVGEAPHKTCVEICLE</sequence>
<evidence type="ECO:0000313" key="2">
    <source>
        <dbReference type="Proteomes" id="UP000215483"/>
    </source>
</evidence>
<dbReference type="Proteomes" id="UP000215483">
    <property type="component" value="Unassembled WGS sequence"/>
</dbReference>
<dbReference type="AlphaFoldDB" id="A0A233SG19"/>
<accession>A0A233SG19</accession>
<organism evidence="1 2">
    <name type="scientific">Streptomyces diastatochromogenes</name>
    <dbReference type="NCBI Taxonomy" id="42236"/>
    <lineage>
        <taxon>Bacteria</taxon>
        <taxon>Bacillati</taxon>
        <taxon>Actinomycetota</taxon>
        <taxon>Actinomycetes</taxon>
        <taxon>Kitasatosporales</taxon>
        <taxon>Streptomycetaceae</taxon>
        <taxon>Streptomyces</taxon>
    </lineage>
</organism>
<dbReference type="EMBL" id="MCGQ01000015">
    <property type="protein sequence ID" value="OXY94604.1"/>
    <property type="molecule type" value="Genomic_DNA"/>
</dbReference>
<keyword evidence="2" id="KW-1185">Reference proteome</keyword>
<comment type="caution">
    <text evidence="1">The sequence shown here is derived from an EMBL/GenBank/DDBJ whole genome shotgun (WGS) entry which is preliminary data.</text>
</comment>